<dbReference type="EMBL" id="LLZU01000013">
    <property type="protein sequence ID" value="KRV49355.1"/>
    <property type="molecule type" value="Genomic_DNA"/>
</dbReference>
<dbReference type="GO" id="GO:0016787">
    <property type="term" value="F:hydrolase activity"/>
    <property type="evidence" value="ECO:0007669"/>
    <property type="project" value="TreeGrafter"/>
</dbReference>
<reference evidence="8 9" key="1">
    <citation type="submission" date="2015-10" db="EMBL/GenBank/DDBJ databases">
        <title>Draft genome sequence of pyrrolomycin-producing Streptomyces vitaminophilus.</title>
        <authorList>
            <person name="Graham D.E."/>
            <person name="Mahan K.M."/>
            <person name="Klingeman D.M."/>
            <person name="Hettich R.L."/>
            <person name="Parry R.J."/>
        </authorList>
    </citation>
    <scope>NUCLEOTIDE SEQUENCE [LARGE SCALE GENOMIC DNA]</scope>
    <source>
        <strain evidence="8 9">ATCC 31673</strain>
    </source>
</reference>
<dbReference type="Pfam" id="PF07947">
    <property type="entry name" value="YhhN"/>
    <property type="match status" value="1"/>
</dbReference>
<feature type="transmembrane region" description="Helical" evidence="7">
    <location>
        <begin position="197"/>
        <end position="215"/>
    </location>
</feature>
<dbReference type="InterPro" id="IPR012506">
    <property type="entry name" value="TMEM86B-like"/>
</dbReference>
<comment type="subcellular location">
    <subcellularLocation>
        <location evidence="1">Membrane</location>
        <topology evidence="1">Multi-pass membrane protein</topology>
    </subcellularLocation>
</comment>
<evidence type="ECO:0000256" key="7">
    <source>
        <dbReference type="SAM" id="Phobius"/>
    </source>
</evidence>
<evidence type="ECO:0000313" key="8">
    <source>
        <dbReference type="EMBL" id="KRV49355.1"/>
    </source>
</evidence>
<protein>
    <recommendedName>
        <fullName evidence="10">Lysoplasmalogenase</fullName>
    </recommendedName>
</protein>
<dbReference type="Proteomes" id="UP000050867">
    <property type="component" value="Unassembled WGS sequence"/>
</dbReference>
<evidence type="ECO:0000256" key="6">
    <source>
        <dbReference type="SAM" id="MobiDB-lite"/>
    </source>
</evidence>
<dbReference type="PANTHER" id="PTHR31885">
    <property type="entry name" value="GH04784P"/>
    <property type="match status" value="1"/>
</dbReference>
<feature type="transmembrane region" description="Helical" evidence="7">
    <location>
        <begin position="150"/>
        <end position="177"/>
    </location>
</feature>
<feature type="transmembrane region" description="Helical" evidence="7">
    <location>
        <begin position="52"/>
        <end position="74"/>
    </location>
</feature>
<keyword evidence="3 7" id="KW-0812">Transmembrane</keyword>
<feature type="region of interest" description="Disordered" evidence="6">
    <location>
        <begin position="223"/>
        <end position="248"/>
    </location>
</feature>
<gene>
    <name evidence="8" type="ORF">AQ490_03705</name>
</gene>
<proteinExistence type="inferred from homology"/>
<sequence length="248" mass="25297">MRLAVRRGGSATGPLSAALLAAFGAVSALHLASLTAETDLLTKLTKPALMPMLAAYAVARGASRLLVAALLLSCAGDVLLQVGADVAFLCGMACFGAAHLCFVGHFVRGGALSSPARVRAAATAYGAVWLTGIALLWPDLGALRLPVAGYGLLLAATAATAVGLDVRAAVGGALFLFSDTLIAFDIAEWPRPPMAGLWVMATYITAEFLLVIGALRRPWPAGREAGRERAGRGVEPPRPARGSSAAPG</sequence>
<evidence type="ECO:0008006" key="10">
    <source>
        <dbReference type="Google" id="ProtNLM"/>
    </source>
</evidence>
<dbReference type="PANTHER" id="PTHR31885:SF6">
    <property type="entry name" value="GH04784P"/>
    <property type="match status" value="1"/>
</dbReference>
<evidence type="ECO:0000313" key="9">
    <source>
        <dbReference type="Proteomes" id="UP000050867"/>
    </source>
</evidence>
<evidence type="ECO:0000256" key="3">
    <source>
        <dbReference type="ARBA" id="ARBA00022692"/>
    </source>
</evidence>
<comment type="similarity">
    <text evidence="2">Belongs to the TMEM86 family.</text>
</comment>
<name>A0A0T6LTD9_WENVI</name>
<organism evidence="8 9">
    <name type="scientific">Wenjunlia vitaminophila</name>
    <name type="common">Streptomyces vitaminophilus</name>
    <dbReference type="NCBI Taxonomy" id="76728"/>
    <lineage>
        <taxon>Bacteria</taxon>
        <taxon>Bacillati</taxon>
        <taxon>Actinomycetota</taxon>
        <taxon>Actinomycetes</taxon>
        <taxon>Kitasatosporales</taxon>
        <taxon>Streptomycetaceae</taxon>
        <taxon>Wenjunlia</taxon>
    </lineage>
</organism>
<feature type="transmembrane region" description="Helical" evidence="7">
    <location>
        <begin position="86"/>
        <end position="107"/>
    </location>
</feature>
<evidence type="ECO:0000256" key="4">
    <source>
        <dbReference type="ARBA" id="ARBA00022989"/>
    </source>
</evidence>
<accession>A0A0T6LTD9</accession>
<comment type="caution">
    <text evidence="8">The sequence shown here is derived from an EMBL/GenBank/DDBJ whole genome shotgun (WGS) entry which is preliminary data.</text>
</comment>
<dbReference type="OrthoDB" id="4227931at2"/>
<dbReference type="GO" id="GO:0016020">
    <property type="term" value="C:membrane"/>
    <property type="evidence" value="ECO:0007669"/>
    <property type="project" value="UniProtKB-SubCell"/>
</dbReference>
<dbReference type="AlphaFoldDB" id="A0A0T6LTD9"/>
<keyword evidence="9" id="KW-1185">Reference proteome</keyword>
<dbReference type="STRING" id="76728.AQ490_03705"/>
<keyword evidence="4 7" id="KW-1133">Transmembrane helix</keyword>
<evidence type="ECO:0000256" key="1">
    <source>
        <dbReference type="ARBA" id="ARBA00004141"/>
    </source>
</evidence>
<dbReference type="eggNOG" id="COG3714">
    <property type="taxonomic scope" value="Bacteria"/>
</dbReference>
<keyword evidence="5 7" id="KW-0472">Membrane</keyword>
<evidence type="ECO:0000256" key="2">
    <source>
        <dbReference type="ARBA" id="ARBA00007375"/>
    </source>
</evidence>
<evidence type="ECO:0000256" key="5">
    <source>
        <dbReference type="ARBA" id="ARBA00023136"/>
    </source>
</evidence>
<feature type="transmembrane region" description="Helical" evidence="7">
    <location>
        <begin position="119"/>
        <end position="138"/>
    </location>
</feature>